<dbReference type="STRING" id="551991.SAMN05192529_11771"/>
<dbReference type="EMBL" id="FNQY01000017">
    <property type="protein sequence ID" value="SEA41526.1"/>
    <property type="molecule type" value="Genomic_DNA"/>
</dbReference>
<dbReference type="Proteomes" id="UP000199041">
    <property type="component" value="Unassembled WGS sequence"/>
</dbReference>
<dbReference type="AlphaFoldDB" id="A0A1H4B0A7"/>
<proteinExistence type="predicted"/>
<evidence type="ECO:0008006" key="3">
    <source>
        <dbReference type="Google" id="ProtNLM"/>
    </source>
</evidence>
<dbReference type="RefSeq" id="WP_091399669.1">
    <property type="nucleotide sequence ID" value="NZ_FNQY01000017.1"/>
</dbReference>
<evidence type="ECO:0000313" key="2">
    <source>
        <dbReference type="Proteomes" id="UP000199041"/>
    </source>
</evidence>
<gene>
    <name evidence="1" type="ORF">SAMN05192529_11771</name>
</gene>
<sequence>MEEKFKEVKSITDQKYILETNPAVEEEYYEMSWTGRQIYKLMQEQQPERFAEMQQSKTLIPFIEKHAHQWFLNMEDHIQKNGLAYRHEAEELEWNNLIEAVGLK</sequence>
<accession>A0A1H4B0A7</accession>
<evidence type="ECO:0000313" key="1">
    <source>
        <dbReference type="EMBL" id="SEA41526.1"/>
    </source>
</evidence>
<keyword evidence="2" id="KW-1185">Reference proteome</keyword>
<organism evidence="1 2">
    <name type="scientific">Arachidicoccus rhizosphaerae</name>
    <dbReference type="NCBI Taxonomy" id="551991"/>
    <lineage>
        <taxon>Bacteria</taxon>
        <taxon>Pseudomonadati</taxon>
        <taxon>Bacteroidota</taxon>
        <taxon>Chitinophagia</taxon>
        <taxon>Chitinophagales</taxon>
        <taxon>Chitinophagaceae</taxon>
        <taxon>Arachidicoccus</taxon>
    </lineage>
</organism>
<protein>
    <recommendedName>
        <fullName evidence="3">Transposon-encoded protein TnpV</fullName>
    </recommendedName>
</protein>
<reference evidence="1 2" key="1">
    <citation type="submission" date="2016-10" db="EMBL/GenBank/DDBJ databases">
        <authorList>
            <person name="de Groot N.N."/>
        </authorList>
    </citation>
    <scope>NUCLEOTIDE SEQUENCE [LARGE SCALE GENOMIC DNA]</scope>
    <source>
        <strain evidence="1 2">Vu-144</strain>
    </source>
</reference>
<name>A0A1H4B0A7_9BACT</name>